<name>A0ABT6LZD9_9ACTN</name>
<evidence type="ECO:0000313" key="1">
    <source>
        <dbReference type="EMBL" id="MDH6221672.1"/>
    </source>
</evidence>
<dbReference type="RefSeq" id="WP_280882378.1">
    <property type="nucleotide sequence ID" value="NZ_JARXVH010000025.1"/>
</dbReference>
<accession>A0ABT6LZD9</accession>
<evidence type="ECO:0000313" key="2">
    <source>
        <dbReference type="Proteomes" id="UP001160499"/>
    </source>
</evidence>
<sequence>MTSVQSALFDSTERRSELSDLVDAFRELRGSGRGHLEVNLPDSLYPYLTLSFLDDHAVVHLFTSEDSVSLLVGDGSVSPEGQVDVPVMDDLGTFTGDFVMRVDRAWDVIENFVRAGTVEGLGEWYEL</sequence>
<comment type="caution">
    <text evidence="1">The sequence shown here is derived from an EMBL/GenBank/DDBJ whole genome shotgun (WGS) entry which is preliminary data.</text>
</comment>
<gene>
    <name evidence="1" type="ORF">M2283_009019</name>
</gene>
<dbReference type="Proteomes" id="UP001160499">
    <property type="component" value="Unassembled WGS sequence"/>
</dbReference>
<protein>
    <submittedName>
        <fullName evidence="1">Uncharacterized protein</fullName>
    </submittedName>
</protein>
<reference evidence="1 2" key="1">
    <citation type="submission" date="2023-04" db="EMBL/GenBank/DDBJ databases">
        <title>Forest soil microbial communities from Buena Vista Peninsula, Colon Province, Panama.</title>
        <authorList>
            <person name="Bouskill N."/>
        </authorList>
    </citation>
    <scope>NUCLEOTIDE SEQUENCE [LARGE SCALE GENOMIC DNA]</scope>
    <source>
        <strain evidence="1 2">GGS1</strain>
    </source>
</reference>
<proteinExistence type="predicted"/>
<dbReference type="EMBL" id="JARXVH010000025">
    <property type="protein sequence ID" value="MDH6221672.1"/>
    <property type="molecule type" value="Genomic_DNA"/>
</dbReference>
<organism evidence="1 2">
    <name type="scientific">Streptomyces pseudovenezuelae</name>
    <dbReference type="NCBI Taxonomy" id="67350"/>
    <lineage>
        <taxon>Bacteria</taxon>
        <taxon>Bacillati</taxon>
        <taxon>Actinomycetota</taxon>
        <taxon>Actinomycetes</taxon>
        <taxon>Kitasatosporales</taxon>
        <taxon>Streptomycetaceae</taxon>
        <taxon>Streptomyces</taxon>
        <taxon>Streptomyces aurantiacus group</taxon>
    </lineage>
</organism>
<keyword evidence="2" id="KW-1185">Reference proteome</keyword>